<comment type="caution">
    <text evidence="1">The sequence shown here is derived from an EMBL/GenBank/DDBJ whole genome shotgun (WGS) entry which is preliminary data.</text>
</comment>
<proteinExistence type="predicted"/>
<keyword evidence="2" id="KW-1185">Reference proteome</keyword>
<organism evidence="1 2">
    <name type="scientific">Pyricularia grisea</name>
    <name type="common">Crabgrass-specific blast fungus</name>
    <name type="synonym">Magnaporthe grisea</name>
    <dbReference type="NCBI Taxonomy" id="148305"/>
    <lineage>
        <taxon>Eukaryota</taxon>
        <taxon>Fungi</taxon>
        <taxon>Dikarya</taxon>
        <taxon>Ascomycota</taxon>
        <taxon>Pezizomycotina</taxon>
        <taxon>Sordariomycetes</taxon>
        <taxon>Sordariomycetidae</taxon>
        <taxon>Magnaporthales</taxon>
        <taxon>Pyriculariaceae</taxon>
        <taxon>Pyricularia</taxon>
    </lineage>
</organism>
<protein>
    <submittedName>
        <fullName evidence="1">Uncharacterized protein</fullName>
    </submittedName>
</protein>
<evidence type="ECO:0000313" key="2">
    <source>
        <dbReference type="Proteomes" id="UP001059893"/>
    </source>
</evidence>
<name>A0ABQ8NVJ2_PYRGI</name>
<accession>A0ABQ8NVJ2</accession>
<dbReference type="EMBL" id="JABSND010000021">
    <property type="protein sequence ID" value="KAI6302677.1"/>
    <property type="molecule type" value="Genomic_DNA"/>
</dbReference>
<reference evidence="1" key="1">
    <citation type="submission" date="2021-01" db="EMBL/GenBank/DDBJ databases">
        <title>Deciphering the adaptive evolutionary patterns associated with biogeogrpahic diversity in the finger millet blast pathogen Magnaporthe oryzae in Eastern Africa.</title>
        <authorList>
            <person name="Onyema G."/>
            <person name="Shittu T.A."/>
            <person name="Dodsworth S."/>
            <person name="Devilliers S."/>
            <person name="Muthumeenakshi S."/>
            <person name="Sreenivasaprasad S."/>
        </authorList>
    </citation>
    <scope>NUCLEOTIDE SEQUENCE</scope>
    <source>
        <strain evidence="1">D15/s37</strain>
    </source>
</reference>
<dbReference type="Proteomes" id="UP001059893">
    <property type="component" value="Unassembled WGS sequence"/>
</dbReference>
<evidence type="ECO:0000313" key="1">
    <source>
        <dbReference type="EMBL" id="KAI6302677.1"/>
    </source>
</evidence>
<sequence>MGRNDSQGRHSGHKKDYGRIMPDRFALAQSPLYGLYPCPGGGIRTASNSACLGLVVPRMTRICRRPWQFDPKLPCHRLHHGLVHSKQLPGFLAPKPSGSIAAQPSAWVAKFPARTANCSASQPVLSCGGDPTSLSSTGASWSEVVRIKKTALAAKLQRNTFSLVRYSSSIGKALDRGIEEDPAFSQEVQLCFVTLHFVGVVGDVSIVSASIICLSAFMPCLLARRYWVGAH</sequence>
<gene>
    <name evidence="1" type="ORF">MCOR33_001947</name>
</gene>